<dbReference type="RefSeq" id="WP_377286669.1">
    <property type="nucleotide sequence ID" value="NZ_JBHSBM010000012.1"/>
</dbReference>
<feature type="compositionally biased region" description="Basic and acidic residues" evidence="1">
    <location>
        <begin position="155"/>
        <end position="166"/>
    </location>
</feature>
<evidence type="ECO:0000256" key="1">
    <source>
        <dbReference type="SAM" id="MobiDB-lite"/>
    </source>
</evidence>
<dbReference type="Pfam" id="PF26136">
    <property type="entry name" value="SCO6045_C"/>
    <property type="match status" value="1"/>
</dbReference>
<dbReference type="Proteomes" id="UP001595850">
    <property type="component" value="Unassembled WGS sequence"/>
</dbReference>
<gene>
    <name evidence="3" type="ORF">ACFOWE_08775</name>
</gene>
<dbReference type="EMBL" id="JBHSBM010000012">
    <property type="protein sequence ID" value="MFC4058386.1"/>
    <property type="molecule type" value="Genomic_DNA"/>
</dbReference>
<organism evidence="3 4">
    <name type="scientific">Planomonospora corallina</name>
    <dbReference type="NCBI Taxonomy" id="1806052"/>
    <lineage>
        <taxon>Bacteria</taxon>
        <taxon>Bacillati</taxon>
        <taxon>Actinomycetota</taxon>
        <taxon>Actinomycetes</taxon>
        <taxon>Streptosporangiales</taxon>
        <taxon>Streptosporangiaceae</taxon>
        <taxon>Planomonospora</taxon>
    </lineage>
</organism>
<feature type="domain" description="SCO6045-like C-terminal" evidence="2">
    <location>
        <begin position="27"/>
        <end position="112"/>
    </location>
</feature>
<comment type="caution">
    <text evidence="3">The sequence shown here is derived from an EMBL/GenBank/DDBJ whole genome shotgun (WGS) entry which is preliminary data.</text>
</comment>
<evidence type="ECO:0000313" key="4">
    <source>
        <dbReference type="Proteomes" id="UP001595850"/>
    </source>
</evidence>
<evidence type="ECO:0000259" key="2">
    <source>
        <dbReference type="Pfam" id="PF26136"/>
    </source>
</evidence>
<reference evidence="4" key="1">
    <citation type="journal article" date="2019" name="Int. J. Syst. Evol. Microbiol.">
        <title>The Global Catalogue of Microorganisms (GCM) 10K type strain sequencing project: providing services to taxonomists for standard genome sequencing and annotation.</title>
        <authorList>
            <consortium name="The Broad Institute Genomics Platform"/>
            <consortium name="The Broad Institute Genome Sequencing Center for Infectious Disease"/>
            <person name="Wu L."/>
            <person name="Ma J."/>
        </authorList>
    </citation>
    <scope>NUCLEOTIDE SEQUENCE [LARGE SCALE GENOMIC DNA]</scope>
    <source>
        <strain evidence="4">TBRC 4489</strain>
    </source>
</reference>
<feature type="region of interest" description="Disordered" evidence="1">
    <location>
        <begin position="142"/>
        <end position="166"/>
    </location>
</feature>
<sequence>MADPREPVRAEPAAGREELAAGREELARAQAELVAALVAGAQPPPGFDAGRLRIQTASLVAKRRRVVARLRPDLAAALGGDFAREFTAYARSRPKPPGGYRADAGGFAEYLRRSGRIAEEPRPAPPAAPGGRWIRWIRPARWLGGGRTAPPGGRPAERAEPSDGQG</sequence>
<keyword evidence="4" id="KW-1185">Reference proteome</keyword>
<proteinExistence type="predicted"/>
<name>A0ABV8I2J1_9ACTN</name>
<protein>
    <recommendedName>
        <fullName evidence="2">SCO6045-like C-terminal domain-containing protein</fullName>
    </recommendedName>
</protein>
<dbReference type="InterPro" id="IPR058711">
    <property type="entry name" value="SCO6045-like_C"/>
</dbReference>
<accession>A0ABV8I2J1</accession>
<evidence type="ECO:0000313" key="3">
    <source>
        <dbReference type="EMBL" id="MFC4058386.1"/>
    </source>
</evidence>